<protein>
    <recommendedName>
        <fullName evidence="1">MATH domain-containing protein</fullName>
    </recommendedName>
</protein>
<evidence type="ECO:0000259" key="1">
    <source>
        <dbReference type="PROSITE" id="PS50144"/>
    </source>
</evidence>
<keyword evidence="3" id="KW-1185">Reference proteome</keyword>
<dbReference type="InterPro" id="IPR002083">
    <property type="entry name" value="MATH/TRAF_dom"/>
</dbReference>
<evidence type="ECO:0000313" key="3">
    <source>
        <dbReference type="Proteomes" id="UP000824890"/>
    </source>
</evidence>
<comment type="caution">
    <text evidence="2">The sequence shown here is derived from an EMBL/GenBank/DDBJ whole genome shotgun (WGS) entry which is preliminary data.</text>
</comment>
<sequence length="330" mass="37540">MLRFKRCYVRMGSSPTEVSTIVKNWREHPPASYSLKIHSFSQLENSTASSDDKYQSRLFSSGGYNCENLLFDTDCIPQRKLISMDDGSGFISMYVEIDSKKKKNKVLYCSSVSMHLKRCGVVAKRNFVAKTVWGLGQVLSYDTFNSSGNGYIFEGDQCEFGVNVIVSPPPTNWEILSFDDKIPHPKYLWTVEKFSELKFLIPSIYGLSRSSPDSHAPKADEKIFMQGHVRLLDPLGSNHYWARQLYDWHIESNTGWGWDQTSVVTQRQCQWLVPAGKGRPMQGRAEFLSRPGGGGLWNSARTNGFKLSRSFYDCEELERASSCFLFSQDS</sequence>
<dbReference type="Proteomes" id="UP000824890">
    <property type="component" value="Unassembled WGS sequence"/>
</dbReference>
<dbReference type="InterPro" id="IPR008974">
    <property type="entry name" value="TRAF-like"/>
</dbReference>
<dbReference type="Gene3D" id="2.60.210.10">
    <property type="entry name" value="Apoptosis, Tumor Necrosis Factor Receptor Associated Protein 2, Chain A"/>
    <property type="match status" value="1"/>
</dbReference>
<name>A0ABQ7Z487_BRANA</name>
<proteinExistence type="predicted"/>
<evidence type="ECO:0000313" key="2">
    <source>
        <dbReference type="EMBL" id="KAH0874991.1"/>
    </source>
</evidence>
<accession>A0ABQ7Z487</accession>
<dbReference type="EMBL" id="JAGKQM010000016">
    <property type="protein sequence ID" value="KAH0874991.1"/>
    <property type="molecule type" value="Genomic_DNA"/>
</dbReference>
<gene>
    <name evidence="2" type="ORF">HID58_072353</name>
</gene>
<dbReference type="PANTHER" id="PTHR46162">
    <property type="entry name" value="TRAF-LIKE FAMILY PROTEIN"/>
    <property type="match status" value="1"/>
</dbReference>
<dbReference type="SUPFAM" id="SSF49599">
    <property type="entry name" value="TRAF domain-like"/>
    <property type="match status" value="2"/>
</dbReference>
<reference evidence="2 3" key="1">
    <citation type="submission" date="2021-05" db="EMBL/GenBank/DDBJ databases">
        <title>Genome Assembly of Synthetic Allotetraploid Brassica napus Reveals Homoeologous Exchanges between Subgenomes.</title>
        <authorList>
            <person name="Davis J.T."/>
        </authorList>
    </citation>
    <scope>NUCLEOTIDE SEQUENCE [LARGE SCALE GENOMIC DNA]</scope>
    <source>
        <strain evidence="3">cv. Da-Ae</strain>
        <tissue evidence="2">Seedling</tissue>
    </source>
</reference>
<organism evidence="2 3">
    <name type="scientific">Brassica napus</name>
    <name type="common">Rape</name>
    <dbReference type="NCBI Taxonomy" id="3708"/>
    <lineage>
        <taxon>Eukaryota</taxon>
        <taxon>Viridiplantae</taxon>
        <taxon>Streptophyta</taxon>
        <taxon>Embryophyta</taxon>
        <taxon>Tracheophyta</taxon>
        <taxon>Spermatophyta</taxon>
        <taxon>Magnoliopsida</taxon>
        <taxon>eudicotyledons</taxon>
        <taxon>Gunneridae</taxon>
        <taxon>Pentapetalae</taxon>
        <taxon>rosids</taxon>
        <taxon>malvids</taxon>
        <taxon>Brassicales</taxon>
        <taxon>Brassicaceae</taxon>
        <taxon>Brassiceae</taxon>
        <taxon>Brassica</taxon>
    </lineage>
</organism>
<feature type="domain" description="MATH" evidence="1">
    <location>
        <begin position="30"/>
        <end position="164"/>
    </location>
</feature>
<dbReference type="PROSITE" id="PS50144">
    <property type="entry name" value="MATH"/>
    <property type="match status" value="1"/>
</dbReference>
<dbReference type="PANTHER" id="PTHR46162:SF47">
    <property type="entry name" value="TRAF-LIKE FAMILY PROTEIN-RELATED"/>
    <property type="match status" value="1"/>
</dbReference>